<evidence type="ECO:0000256" key="3">
    <source>
        <dbReference type="ARBA" id="ARBA00022603"/>
    </source>
</evidence>
<dbReference type="RefSeq" id="WP_255035875.1">
    <property type="nucleotide sequence ID" value="NZ_RJUF01000006.1"/>
</dbReference>
<evidence type="ECO:0000256" key="6">
    <source>
        <dbReference type="HAMAP-Rule" id="MF_01848"/>
    </source>
</evidence>
<dbReference type="EMBL" id="RJUF01000006">
    <property type="protein sequence ID" value="MCP9762119.1"/>
    <property type="molecule type" value="Genomic_DNA"/>
</dbReference>
<comment type="catalytic activity">
    <reaction evidence="6">
        <text>adenosine(1618) in 23S rRNA + S-adenosyl-L-methionine = N(6)-methyladenosine(1618) in 23S rRNA + S-adenosyl-L-homocysteine + H(+)</text>
        <dbReference type="Rhea" id="RHEA:16497"/>
        <dbReference type="Rhea" id="RHEA-COMP:10229"/>
        <dbReference type="Rhea" id="RHEA-COMP:10231"/>
        <dbReference type="ChEBI" id="CHEBI:15378"/>
        <dbReference type="ChEBI" id="CHEBI:57856"/>
        <dbReference type="ChEBI" id="CHEBI:59789"/>
        <dbReference type="ChEBI" id="CHEBI:74411"/>
        <dbReference type="ChEBI" id="CHEBI:74449"/>
        <dbReference type="EC" id="2.1.1.181"/>
    </reaction>
</comment>
<gene>
    <name evidence="6 7" type="primary">rlmF</name>
    <name evidence="7" type="ORF">EGI31_04070</name>
</gene>
<dbReference type="EC" id="2.1.1.181" evidence="6"/>
<dbReference type="HAMAP" id="MF_01848">
    <property type="entry name" value="23SrRNA_methyltr_F"/>
    <property type="match status" value="1"/>
</dbReference>
<comment type="caution">
    <text evidence="7">The sequence shown here is derived from an EMBL/GenBank/DDBJ whole genome shotgun (WGS) entry which is preliminary data.</text>
</comment>
<keyword evidence="4 6" id="KW-0808">Transferase</keyword>
<name>A0AAE3H169_9BACT</name>
<dbReference type="GO" id="GO:0070475">
    <property type="term" value="P:rRNA base methylation"/>
    <property type="evidence" value="ECO:0007669"/>
    <property type="project" value="TreeGrafter"/>
</dbReference>
<evidence type="ECO:0000256" key="5">
    <source>
        <dbReference type="ARBA" id="ARBA00022691"/>
    </source>
</evidence>
<dbReference type="SUPFAM" id="SSF53335">
    <property type="entry name" value="S-adenosyl-L-methionine-dependent methyltransferases"/>
    <property type="match status" value="1"/>
</dbReference>
<dbReference type="Pfam" id="PF05971">
    <property type="entry name" value="Methyltransf_10"/>
    <property type="match status" value="1"/>
</dbReference>
<accession>A0AAE3H169</accession>
<dbReference type="GO" id="GO:0052907">
    <property type="term" value="F:23S rRNA (adenine(1618)-N(6))-methyltransferase activity"/>
    <property type="evidence" value="ECO:0007669"/>
    <property type="project" value="UniProtKB-EC"/>
</dbReference>
<evidence type="ECO:0000256" key="2">
    <source>
        <dbReference type="ARBA" id="ARBA00022552"/>
    </source>
</evidence>
<dbReference type="Gene3D" id="3.40.50.150">
    <property type="entry name" value="Vaccinia Virus protein VP39"/>
    <property type="match status" value="1"/>
</dbReference>
<dbReference type="PIRSF" id="PIRSF029038">
    <property type="entry name" value="Mtase_YbiN_prd"/>
    <property type="match status" value="1"/>
</dbReference>
<proteinExistence type="inferred from homology"/>
<dbReference type="InterPro" id="IPR016909">
    <property type="entry name" value="rRNA_lsu_MeTfrase_F"/>
</dbReference>
<comment type="similarity">
    <text evidence="6">Belongs to the methyltransferase superfamily. METTL16/RlmF family.</text>
</comment>
<dbReference type="Proteomes" id="UP001204144">
    <property type="component" value="Unassembled WGS sequence"/>
</dbReference>
<dbReference type="GO" id="GO:0005737">
    <property type="term" value="C:cytoplasm"/>
    <property type="evidence" value="ECO:0007669"/>
    <property type="project" value="UniProtKB-SubCell"/>
</dbReference>
<dbReference type="PANTHER" id="PTHR13393:SF0">
    <property type="entry name" value="RNA N6-ADENOSINE-METHYLTRANSFERASE METTL16"/>
    <property type="match status" value="1"/>
</dbReference>
<evidence type="ECO:0000256" key="4">
    <source>
        <dbReference type="ARBA" id="ARBA00022679"/>
    </source>
</evidence>
<organism evidence="7 8">
    <name type="scientific">Lacihabitans soyangensis</name>
    <dbReference type="NCBI Taxonomy" id="869394"/>
    <lineage>
        <taxon>Bacteria</taxon>
        <taxon>Pseudomonadati</taxon>
        <taxon>Bacteroidota</taxon>
        <taxon>Cytophagia</taxon>
        <taxon>Cytophagales</taxon>
        <taxon>Leadbetterellaceae</taxon>
        <taxon>Lacihabitans</taxon>
    </lineage>
</organism>
<comment type="subcellular location">
    <subcellularLocation>
        <location evidence="6">Cytoplasm</location>
    </subcellularLocation>
</comment>
<evidence type="ECO:0000313" key="7">
    <source>
        <dbReference type="EMBL" id="MCP9762119.1"/>
    </source>
</evidence>
<dbReference type="AlphaFoldDB" id="A0AAE3H169"/>
<dbReference type="CDD" id="cd02440">
    <property type="entry name" value="AdoMet_MTases"/>
    <property type="match status" value="1"/>
</dbReference>
<evidence type="ECO:0000256" key="1">
    <source>
        <dbReference type="ARBA" id="ARBA00022490"/>
    </source>
</evidence>
<comment type="function">
    <text evidence="6">Specifically methylates the adenine in position 1618 of 23S rRNA.</text>
</comment>
<keyword evidence="1 6" id="KW-0963">Cytoplasm</keyword>
<dbReference type="InterPro" id="IPR010286">
    <property type="entry name" value="METTL16/RlmF"/>
</dbReference>
<sequence length="303" mass="34634">MPSKTFKEKPSLHPRNKHKGQYDFKSLVTVLPQLEAYVFTNKFGTETIDFSNPEAVKILNKSLLAYYYGVKNWDIPEGYLCPPIPGRADYVHYLADILMQENAGKLPEGSSIRCLDIGTGANCIYPIIGHQEYGWSFVGTDIDPLSVKSAKAILDFNEVLTNGIEIRLQPHKSHFFEGIIKKGERFDLTFCNPPFYASAEEAIEKNVQKNQNLTGKRHSEPLRNFGGNARELWCEGGELRFIVSMIRESVRFSENCKWFTSLVSKKEHLDRIYKELEKVKVSQVKTIEMAQGQKISRLVVWSF</sequence>
<reference evidence="7 8" key="1">
    <citation type="submission" date="2018-11" db="EMBL/GenBank/DDBJ databases">
        <title>Novel bacteria species description.</title>
        <authorList>
            <person name="Han J.-H."/>
        </authorList>
    </citation>
    <scope>NUCLEOTIDE SEQUENCE [LARGE SCALE GENOMIC DNA]</scope>
    <source>
        <strain evidence="7 8">KCTC23259</strain>
    </source>
</reference>
<keyword evidence="3 6" id="KW-0489">Methyltransferase</keyword>
<keyword evidence="2 6" id="KW-0698">rRNA processing</keyword>
<dbReference type="InterPro" id="IPR029063">
    <property type="entry name" value="SAM-dependent_MTases_sf"/>
</dbReference>
<dbReference type="NCBIfam" id="NF008725">
    <property type="entry name" value="PRK11727.1"/>
    <property type="match status" value="1"/>
</dbReference>
<protein>
    <recommendedName>
        <fullName evidence="6">Ribosomal RNA large subunit methyltransferase F</fullName>
        <ecNumber evidence="6">2.1.1.181</ecNumber>
    </recommendedName>
    <alternativeName>
        <fullName evidence="6">23S rRNA mA1618 methyltransferase</fullName>
    </alternativeName>
    <alternativeName>
        <fullName evidence="6">rRNA adenine N-6-methyltransferase</fullName>
    </alternativeName>
</protein>
<keyword evidence="8" id="KW-1185">Reference proteome</keyword>
<keyword evidence="5 6" id="KW-0949">S-adenosyl-L-methionine</keyword>
<dbReference type="PANTHER" id="PTHR13393">
    <property type="entry name" value="SAM-DEPENDENT METHYLTRANSFERASE"/>
    <property type="match status" value="1"/>
</dbReference>
<evidence type="ECO:0000313" key="8">
    <source>
        <dbReference type="Proteomes" id="UP001204144"/>
    </source>
</evidence>